<sequence>MEKILESLYDQFYEKTKLAALQASVEANHNLLRLRLGKPERKLVLRLIDDETAIANAVSLDSFLCGFELAWKLTTELNHLEHERSALTDEVERSAHFVLEEGEKV</sequence>
<dbReference type="Proteomes" id="UP000297714">
    <property type="component" value="Unassembled WGS sequence"/>
</dbReference>
<evidence type="ECO:0000313" key="2">
    <source>
        <dbReference type="Proteomes" id="UP000297714"/>
    </source>
</evidence>
<keyword evidence="2" id="KW-1185">Reference proteome</keyword>
<dbReference type="AlphaFoldDB" id="A0A4Z0YN19"/>
<dbReference type="RefSeq" id="WP_207669528.1">
    <property type="nucleotide sequence ID" value="NZ_SRMQ01000001.1"/>
</dbReference>
<accession>A0A4Z0YN19</accession>
<comment type="caution">
    <text evidence="1">The sequence shown here is derived from an EMBL/GenBank/DDBJ whole genome shotgun (WGS) entry which is preliminary data.</text>
</comment>
<gene>
    <name evidence="1" type="ORF">CAGA_04540</name>
</gene>
<evidence type="ECO:0000313" key="1">
    <source>
        <dbReference type="EMBL" id="TGJ78042.1"/>
    </source>
</evidence>
<proteinExistence type="predicted"/>
<organism evidence="1 2">
    <name type="scientific">Caproiciproducens galactitolivorans</name>
    <dbReference type="NCBI Taxonomy" id="642589"/>
    <lineage>
        <taxon>Bacteria</taxon>
        <taxon>Bacillati</taxon>
        <taxon>Bacillota</taxon>
        <taxon>Clostridia</taxon>
        <taxon>Eubacteriales</taxon>
        <taxon>Acutalibacteraceae</taxon>
        <taxon>Caproiciproducens</taxon>
    </lineage>
</organism>
<reference evidence="1 2" key="1">
    <citation type="submission" date="2019-04" db="EMBL/GenBank/DDBJ databases">
        <authorList>
            <person name="Poehlein A."/>
            <person name="Bengelsdorf F.R."/>
            <person name="Duerre P."/>
            <person name="Daniel R."/>
        </authorList>
    </citation>
    <scope>NUCLEOTIDE SEQUENCE [LARGE SCALE GENOMIC DNA]</scope>
    <source>
        <strain evidence="1 2">BS-1</strain>
    </source>
</reference>
<protein>
    <submittedName>
        <fullName evidence="1">Uncharacterized protein</fullName>
    </submittedName>
</protein>
<dbReference type="EMBL" id="SRMQ01000001">
    <property type="protein sequence ID" value="TGJ78042.1"/>
    <property type="molecule type" value="Genomic_DNA"/>
</dbReference>
<name>A0A4Z0YN19_9FIRM</name>